<keyword evidence="3" id="KW-1185">Reference proteome</keyword>
<evidence type="ECO:0008006" key="4">
    <source>
        <dbReference type="Google" id="ProtNLM"/>
    </source>
</evidence>
<accession>A0ABV4F0C5</accession>
<feature type="coiled-coil region" evidence="1">
    <location>
        <begin position="88"/>
        <end position="118"/>
    </location>
</feature>
<sequence length="179" mass="20122">MLQRTIALTSKLWKIETIPLTLLNSIRRNKLWRVRMSVSAEVLARAPSEQMEDEINTVTSHRPRSNIRPLSPMPDYVEHRNGVNEVGKLSAEAVVREYEAAVKEIEALGSELQLAAKNCEVMVAGVHDMIAEIKEFAAGYRDQGKRFFLQIEAVSLMTAEVRDTCEALKKKIATDTLGQ</sequence>
<name>A0ABV4F0C5_BRAEL</name>
<proteinExistence type="predicted"/>
<dbReference type="Proteomes" id="UP001565471">
    <property type="component" value="Unassembled WGS sequence"/>
</dbReference>
<dbReference type="RefSeq" id="WP_246715851.1">
    <property type="nucleotide sequence ID" value="NZ_JAOQNA010000001.1"/>
</dbReference>
<evidence type="ECO:0000313" key="2">
    <source>
        <dbReference type="EMBL" id="MEY9316564.1"/>
    </source>
</evidence>
<comment type="caution">
    <text evidence="2">The sequence shown here is derived from an EMBL/GenBank/DDBJ whole genome shotgun (WGS) entry which is preliminary data.</text>
</comment>
<evidence type="ECO:0000313" key="3">
    <source>
        <dbReference type="Proteomes" id="UP001565471"/>
    </source>
</evidence>
<evidence type="ECO:0000256" key="1">
    <source>
        <dbReference type="SAM" id="Coils"/>
    </source>
</evidence>
<reference evidence="2 3" key="1">
    <citation type="submission" date="2024-07" db="EMBL/GenBank/DDBJ databases">
        <title>Genomic Encyclopedia of Type Strains, Phase V (KMG-V): Genome sequencing to study the core and pangenomes of soil and plant-associated prokaryotes.</title>
        <authorList>
            <person name="Whitman W."/>
        </authorList>
    </citation>
    <scope>NUCLEOTIDE SEQUENCE [LARGE SCALE GENOMIC DNA]</scope>
    <source>
        <strain evidence="2 3">USDA 415</strain>
    </source>
</reference>
<organism evidence="2 3">
    <name type="scientific">Bradyrhizobium elkanii</name>
    <dbReference type="NCBI Taxonomy" id="29448"/>
    <lineage>
        <taxon>Bacteria</taxon>
        <taxon>Pseudomonadati</taxon>
        <taxon>Pseudomonadota</taxon>
        <taxon>Alphaproteobacteria</taxon>
        <taxon>Hyphomicrobiales</taxon>
        <taxon>Nitrobacteraceae</taxon>
        <taxon>Bradyrhizobium</taxon>
    </lineage>
</organism>
<keyword evidence="1" id="KW-0175">Coiled coil</keyword>
<protein>
    <recommendedName>
        <fullName evidence="4">Phasin domain-containing protein</fullName>
    </recommendedName>
</protein>
<gene>
    <name evidence="2" type="ORF">ABIF29_003363</name>
</gene>
<dbReference type="EMBL" id="JBGBZA010000002">
    <property type="protein sequence ID" value="MEY9316564.1"/>
    <property type="molecule type" value="Genomic_DNA"/>
</dbReference>